<dbReference type="RefSeq" id="WP_130093652.1">
    <property type="nucleotide sequence ID" value="NZ_SETE01000003.1"/>
</dbReference>
<dbReference type="AlphaFoldDB" id="A0A4Q4KLN8"/>
<organism evidence="2 3">
    <name type="scientific">Brumimicrobium glaciale</name>
    <dbReference type="NCBI Taxonomy" id="200475"/>
    <lineage>
        <taxon>Bacteria</taxon>
        <taxon>Pseudomonadati</taxon>
        <taxon>Bacteroidota</taxon>
        <taxon>Flavobacteriia</taxon>
        <taxon>Flavobacteriales</taxon>
        <taxon>Crocinitomicaceae</taxon>
        <taxon>Brumimicrobium</taxon>
    </lineage>
</organism>
<name>A0A4Q4KLN8_9FLAO</name>
<accession>A0A4Q4KLN8</accession>
<sequence length="112" mass="12512">MIIDKKKYRQPIILLTFGIAFSLISAYASLDSEGDWFARSGAILSFVSVVVQFLLSNLKKSELENLFRSNIGLKEKINTIKIKDVRHEVLSLTSGITGLVGTLIWGYGDLLY</sequence>
<comment type="caution">
    <text evidence="2">The sequence shown here is derived from an EMBL/GenBank/DDBJ whole genome shotgun (WGS) entry which is preliminary data.</text>
</comment>
<protein>
    <submittedName>
        <fullName evidence="2">Uncharacterized protein</fullName>
    </submittedName>
</protein>
<reference evidence="2 3" key="1">
    <citation type="submission" date="2019-02" db="EMBL/GenBank/DDBJ databases">
        <title>Genome sequence of the sea-ice species Brumimicrobium glaciale.</title>
        <authorList>
            <person name="Bowman J.P."/>
        </authorList>
    </citation>
    <scope>NUCLEOTIDE SEQUENCE [LARGE SCALE GENOMIC DNA]</scope>
    <source>
        <strain evidence="2 3">IC156</strain>
    </source>
</reference>
<proteinExistence type="predicted"/>
<evidence type="ECO:0000313" key="2">
    <source>
        <dbReference type="EMBL" id="RYM34212.1"/>
    </source>
</evidence>
<gene>
    <name evidence="2" type="ORF">ERX46_09660</name>
</gene>
<evidence type="ECO:0000313" key="3">
    <source>
        <dbReference type="Proteomes" id="UP000293952"/>
    </source>
</evidence>
<keyword evidence="1" id="KW-0472">Membrane</keyword>
<dbReference type="Proteomes" id="UP000293952">
    <property type="component" value="Unassembled WGS sequence"/>
</dbReference>
<keyword evidence="1" id="KW-1133">Transmembrane helix</keyword>
<feature type="transmembrane region" description="Helical" evidence="1">
    <location>
        <begin position="89"/>
        <end position="108"/>
    </location>
</feature>
<keyword evidence="1" id="KW-0812">Transmembrane</keyword>
<keyword evidence="3" id="KW-1185">Reference proteome</keyword>
<evidence type="ECO:0000256" key="1">
    <source>
        <dbReference type="SAM" id="Phobius"/>
    </source>
</evidence>
<dbReference type="EMBL" id="SETE01000003">
    <property type="protein sequence ID" value="RYM34212.1"/>
    <property type="molecule type" value="Genomic_DNA"/>
</dbReference>
<feature type="transmembrane region" description="Helical" evidence="1">
    <location>
        <begin position="36"/>
        <end position="55"/>
    </location>
</feature>
<feature type="transmembrane region" description="Helical" evidence="1">
    <location>
        <begin position="12"/>
        <end position="30"/>
    </location>
</feature>
<dbReference type="OrthoDB" id="1444708at2"/>